<dbReference type="AlphaFoldDB" id="A0A6G1F424"/>
<name>A0A6G1F424_9ORYZ</name>
<organism evidence="1 2">
    <name type="scientific">Oryza meyeriana var. granulata</name>
    <dbReference type="NCBI Taxonomy" id="110450"/>
    <lineage>
        <taxon>Eukaryota</taxon>
        <taxon>Viridiplantae</taxon>
        <taxon>Streptophyta</taxon>
        <taxon>Embryophyta</taxon>
        <taxon>Tracheophyta</taxon>
        <taxon>Spermatophyta</taxon>
        <taxon>Magnoliopsida</taxon>
        <taxon>Liliopsida</taxon>
        <taxon>Poales</taxon>
        <taxon>Poaceae</taxon>
        <taxon>BOP clade</taxon>
        <taxon>Oryzoideae</taxon>
        <taxon>Oryzeae</taxon>
        <taxon>Oryzinae</taxon>
        <taxon>Oryza</taxon>
        <taxon>Oryza meyeriana</taxon>
    </lineage>
</organism>
<keyword evidence="2" id="KW-1185">Reference proteome</keyword>
<gene>
    <name evidence="1" type="ORF">E2562_005612</name>
</gene>
<comment type="caution">
    <text evidence="1">The sequence shown here is derived from an EMBL/GenBank/DDBJ whole genome shotgun (WGS) entry which is preliminary data.</text>
</comment>
<accession>A0A6G1F424</accession>
<reference evidence="1 2" key="1">
    <citation type="submission" date="2019-11" db="EMBL/GenBank/DDBJ databases">
        <title>Whole genome sequence of Oryza granulata.</title>
        <authorList>
            <person name="Li W."/>
        </authorList>
    </citation>
    <scope>NUCLEOTIDE SEQUENCE [LARGE SCALE GENOMIC DNA]</scope>
    <source>
        <strain evidence="2">cv. Menghai</strain>
        <tissue evidence="1">Leaf</tissue>
    </source>
</reference>
<evidence type="ECO:0000313" key="2">
    <source>
        <dbReference type="Proteomes" id="UP000479710"/>
    </source>
</evidence>
<sequence length="56" mass="6177">PRPSRPAATAGDFLELLGFCTRAEALITELLLLPDRGLPQFADRRFDLILLARVGI</sequence>
<evidence type="ECO:0000313" key="1">
    <source>
        <dbReference type="EMBL" id="KAF0931657.1"/>
    </source>
</evidence>
<proteinExistence type="predicted"/>
<dbReference type="Proteomes" id="UP000479710">
    <property type="component" value="Unassembled WGS sequence"/>
</dbReference>
<protein>
    <submittedName>
        <fullName evidence="1">Uncharacterized protein</fullName>
    </submittedName>
</protein>
<dbReference type="EMBL" id="SPHZ02000001">
    <property type="protein sequence ID" value="KAF0931657.1"/>
    <property type="molecule type" value="Genomic_DNA"/>
</dbReference>
<feature type="non-terminal residue" evidence="1">
    <location>
        <position position="1"/>
    </location>
</feature>